<dbReference type="Proteomes" id="UP000017746">
    <property type="component" value="Chromosome"/>
</dbReference>
<dbReference type="KEGG" id="afs:AFR_00855"/>
<dbReference type="Pfam" id="PF03795">
    <property type="entry name" value="YCII"/>
    <property type="match status" value="1"/>
</dbReference>
<keyword evidence="4" id="KW-1185">Reference proteome</keyword>
<dbReference type="STRING" id="1246995.AFR_00855"/>
<gene>
    <name evidence="3" type="ORF">AFR_00855</name>
</gene>
<feature type="domain" description="YCII-related" evidence="2">
    <location>
        <begin position="5"/>
        <end position="122"/>
    </location>
</feature>
<proteinExistence type="inferred from homology"/>
<evidence type="ECO:0000313" key="3">
    <source>
        <dbReference type="EMBL" id="AGZ38460.1"/>
    </source>
</evidence>
<dbReference type="SUPFAM" id="SSF54909">
    <property type="entry name" value="Dimeric alpha+beta barrel"/>
    <property type="match status" value="1"/>
</dbReference>
<dbReference type="AlphaFoldDB" id="U5VRU4"/>
<dbReference type="PANTHER" id="PTHR35174:SF3">
    <property type="entry name" value="BLL7171 PROTEIN"/>
    <property type="match status" value="1"/>
</dbReference>
<sequence>MEAPMKYLILIQSNERSLAVWETLSEQQRFEFGRGHLQLSEEMAKAGVLVSSEGLGDPSLARWVSVRDGKTVASDGPFAEVKEHLAGFYLIDVESLDEAIGWAAKVPDAAYTEVEVRPVLDMSEWEF</sequence>
<dbReference type="PANTHER" id="PTHR35174">
    <property type="entry name" value="BLL7171 PROTEIN-RELATED"/>
    <property type="match status" value="1"/>
</dbReference>
<dbReference type="eggNOG" id="COG3795">
    <property type="taxonomic scope" value="Bacteria"/>
</dbReference>
<comment type="similarity">
    <text evidence="1">Belongs to the YciI family.</text>
</comment>
<dbReference type="Gene3D" id="3.30.70.1060">
    <property type="entry name" value="Dimeric alpha+beta barrel"/>
    <property type="match status" value="1"/>
</dbReference>
<reference evidence="3 4" key="1">
    <citation type="journal article" date="2014" name="J. Biotechnol.">
        <title>Complete genome sequence of the actinobacterium Actinoplanes friuliensis HAG 010964, producer of the lipopeptide antibiotic friulimycin.</title>
        <authorList>
            <person name="Ruckert C."/>
            <person name="Szczepanowski R."/>
            <person name="Albersmeier A."/>
            <person name="Goesmann A."/>
            <person name="Fischer N."/>
            <person name="Steinkamper A."/>
            <person name="Puhler A."/>
            <person name="Biener R."/>
            <person name="Schwartz D."/>
            <person name="Kalinowski J."/>
        </authorList>
    </citation>
    <scope>NUCLEOTIDE SEQUENCE [LARGE SCALE GENOMIC DNA]</scope>
    <source>
        <strain evidence="3 4">DSM 7358</strain>
    </source>
</reference>
<dbReference type="HOGENOM" id="CLU_130902_1_1_11"/>
<organism evidence="3 4">
    <name type="scientific">Actinoplanes friuliensis DSM 7358</name>
    <dbReference type="NCBI Taxonomy" id="1246995"/>
    <lineage>
        <taxon>Bacteria</taxon>
        <taxon>Bacillati</taxon>
        <taxon>Actinomycetota</taxon>
        <taxon>Actinomycetes</taxon>
        <taxon>Micromonosporales</taxon>
        <taxon>Micromonosporaceae</taxon>
        <taxon>Actinoplanes</taxon>
    </lineage>
</organism>
<dbReference type="InterPro" id="IPR011008">
    <property type="entry name" value="Dimeric_a/b-barrel"/>
</dbReference>
<accession>U5VRU4</accession>
<protein>
    <recommendedName>
        <fullName evidence="2">YCII-related domain-containing protein</fullName>
    </recommendedName>
</protein>
<name>U5VRU4_9ACTN</name>
<evidence type="ECO:0000259" key="2">
    <source>
        <dbReference type="Pfam" id="PF03795"/>
    </source>
</evidence>
<evidence type="ECO:0000256" key="1">
    <source>
        <dbReference type="ARBA" id="ARBA00007689"/>
    </source>
</evidence>
<dbReference type="EMBL" id="CP006272">
    <property type="protein sequence ID" value="AGZ38460.1"/>
    <property type="molecule type" value="Genomic_DNA"/>
</dbReference>
<dbReference type="PATRIC" id="fig|1246995.3.peg.171"/>
<dbReference type="InterPro" id="IPR005545">
    <property type="entry name" value="YCII"/>
</dbReference>
<evidence type="ECO:0000313" key="4">
    <source>
        <dbReference type="Proteomes" id="UP000017746"/>
    </source>
</evidence>